<organism evidence="2 3">
    <name type="scientific">Sporidiobolus salmonicolor</name>
    <name type="common">Yeast-like fungus</name>
    <name type="synonym">Sporobolomyces salmonicolor</name>
    <dbReference type="NCBI Taxonomy" id="5005"/>
    <lineage>
        <taxon>Eukaryota</taxon>
        <taxon>Fungi</taxon>
        <taxon>Dikarya</taxon>
        <taxon>Basidiomycota</taxon>
        <taxon>Pucciniomycotina</taxon>
        <taxon>Microbotryomycetes</taxon>
        <taxon>Sporidiobolales</taxon>
        <taxon>Sporidiobolaceae</taxon>
        <taxon>Sporobolomyces</taxon>
    </lineage>
</organism>
<dbReference type="Gene3D" id="3.40.50.2000">
    <property type="entry name" value="Glycogen Phosphorylase B"/>
    <property type="match status" value="1"/>
</dbReference>
<feature type="region of interest" description="Disordered" evidence="1">
    <location>
        <begin position="305"/>
        <end position="340"/>
    </location>
</feature>
<dbReference type="SUPFAM" id="SSF53756">
    <property type="entry name" value="UDP-Glycosyltransferase/glycogen phosphorylase"/>
    <property type="match status" value="1"/>
</dbReference>
<feature type="compositionally biased region" description="Low complexity" evidence="1">
    <location>
        <begin position="316"/>
        <end position="333"/>
    </location>
</feature>
<dbReference type="PANTHER" id="PTHR38134:SF2">
    <property type="entry name" value="GALACTOKINASE"/>
    <property type="match status" value="1"/>
</dbReference>
<reference evidence="3" key="1">
    <citation type="submission" date="2015-02" db="EMBL/GenBank/DDBJ databases">
        <authorList>
            <person name="Gon?alves P."/>
        </authorList>
    </citation>
    <scope>NUCLEOTIDE SEQUENCE [LARGE SCALE GENOMIC DNA]</scope>
</reference>
<keyword evidence="3" id="KW-1185">Reference proteome</keyword>
<evidence type="ECO:0000313" key="3">
    <source>
        <dbReference type="Proteomes" id="UP000243876"/>
    </source>
</evidence>
<proteinExistence type="predicted"/>
<name>A0A0D6EPJ9_SPOSA</name>
<accession>A0A0D6EPJ9</accession>
<evidence type="ECO:0000313" key="2">
    <source>
        <dbReference type="EMBL" id="CEQ41688.1"/>
    </source>
</evidence>
<dbReference type="Proteomes" id="UP000243876">
    <property type="component" value="Unassembled WGS sequence"/>
</dbReference>
<evidence type="ECO:0000256" key="1">
    <source>
        <dbReference type="SAM" id="MobiDB-lite"/>
    </source>
</evidence>
<feature type="non-terminal residue" evidence="2">
    <location>
        <position position="1"/>
    </location>
</feature>
<dbReference type="OrthoDB" id="1684102at2759"/>
<dbReference type="EMBL" id="CENE01000016">
    <property type="protein sequence ID" value="CEQ41688.1"/>
    <property type="molecule type" value="Genomic_DNA"/>
</dbReference>
<dbReference type="AlphaFoldDB" id="A0A0D6EPJ9"/>
<sequence length="545" mass="59300">MRFAFYTSGHGFGHATRVSALSTELLKAGHGVTVVTNAPPLPFAAILPPSSLAAAPNGISLDLPRYAAYRRRNVDAGIVQPKAYDVDRRATYAVLEGFMQAREQILEEEIGWLKQEGIEAVLSDATFLGWSVEAAAAAGAGIPAIIVSNFTFDSCYSYLSHPALPPTVAGADYPEAPLSPLELDPLVNQSIADYACASLLLRLPGAIPIPAFDTDVCMPAGRWVSDDRTCFVPEVEAILSRPTSAIPSVSNGTKKVVNVPLIVRPPSPSANRPEFRRDLLASMGVPDSLMDSKVLLVSFGGQAIPRPRSRPPSPLSSPLQRPSSILSSSASLEPPKPHSREAGLLPKGWIAIVTGLSGGDNAIRHDLPWGFFASEKDVYVPDLTWVADCVLGKLVNRFFPHSPYCRGQINQDHERARRATARVPRRFPARPPSSTVRLLLFLLPVLPWMLTPSPAVPRPLFVEEFGLKRLMQARGTSLELDRADFEAGRWEFHVEEAYAHGRAAKEEARRTGFVDEKAGEVIRREIETFMEQQKRKGAPGAAGSR</sequence>
<dbReference type="PANTHER" id="PTHR38134">
    <property type="entry name" value="SLR1395 PROTEIN"/>
    <property type="match status" value="1"/>
</dbReference>
<protein>
    <submittedName>
        <fullName evidence="2">SPOSA6832_03426-mRNA-1:cds</fullName>
    </submittedName>
</protein>
<gene>
    <name evidence="2" type="primary">SPOSA6832_03426</name>
</gene>
<dbReference type="InterPro" id="IPR053205">
    <property type="entry name" value="GHMP_kinase_L-arabinokinase"/>
</dbReference>